<accession>A0A2P6NJ17</accession>
<dbReference type="FunFam" id="3.30.230.10:FF:000017">
    <property type="entry name" value="Galactokinase"/>
    <property type="match status" value="1"/>
</dbReference>
<dbReference type="InterPro" id="IPR000705">
    <property type="entry name" value="Galactokinase"/>
</dbReference>
<dbReference type="Proteomes" id="UP000241769">
    <property type="component" value="Unassembled WGS sequence"/>
</dbReference>
<dbReference type="PRINTS" id="PR00473">
    <property type="entry name" value="GALCTOKINASE"/>
</dbReference>
<protein>
    <submittedName>
        <fullName evidence="13">Galactokinase</fullName>
    </submittedName>
</protein>
<dbReference type="GO" id="GO:0005829">
    <property type="term" value="C:cytosol"/>
    <property type="evidence" value="ECO:0007669"/>
    <property type="project" value="TreeGrafter"/>
</dbReference>
<dbReference type="SUPFAM" id="SSF55060">
    <property type="entry name" value="GHMP Kinase, C-terminal domain"/>
    <property type="match status" value="1"/>
</dbReference>
<keyword evidence="3" id="KW-0808">Transferase</keyword>
<dbReference type="GO" id="GO:0006012">
    <property type="term" value="P:galactose metabolic process"/>
    <property type="evidence" value="ECO:0007669"/>
    <property type="project" value="InterPro"/>
</dbReference>
<dbReference type="Pfam" id="PF00288">
    <property type="entry name" value="GHMP_kinases_N"/>
    <property type="match status" value="1"/>
</dbReference>
<dbReference type="NCBIfam" id="TIGR00131">
    <property type="entry name" value="gal_kin"/>
    <property type="match status" value="1"/>
</dbReference>
<dbReference type="GO" id="GO:0005524">
    <property type="term" value="F:ATP binding"/>
    <property type="evidence" value="ECO:0007669"/>
    <property type="project" value="UniProtKB-KW"/>
</dbReference>
<dbReference type="InterPro" id="IPR019539">
    <property type="entry name" value="GalKase_N"/>
</dbReference>
<dbReference type="FunFam" id="3.30.70.890:FF:000001">
    <property type="entry name" value="Galactokinase"/>
    <property type="match status" value="1"/>
</dbReference>
<keyword evidence="8" id="KW-0460">Magnesium</keyword>
<dbReference type="Pfam" id="PF10509">
    <property type="entry name" value="GalKase_gal_bdg"/>
    <property type="match status" value="1"/>
</dbReference>
<feature type="domain" description="Galactokinase N-terminal" evidence="12">
    <location>
        <begin position="61"/>
        <end position="107"/>
    </location>
</feature>
<dbReference type="Gene3D" id="3.30.230.10">
    <property type="match status" value="1"/>
</dbReference>
<evidence type="ECO:0000256" key="9">
    <source>
        <dbReference type="ARBA" id="ARBA00023277"/>
    </source>
</evidence>
<proteinExistence type="inferred from homology"/>
<reference evidence="13 14" key="1">
    <citation type="journal article" date="2018" name="Genome Biol. Evol.">
        <title>Multiple Roots of Fruiting Body Formation in Amoebozoa.</title>
        <authorList>
            <person name="Hillmann F."/>
            <person name="Forbes G."/>
            <person name="Novohradska S."/>
            <person name="Ferling I."/>
            <person name="Riege K."/>
            <person name="Groth M."/>
            <person name="Westermann M."/>
            <person name="Marz M."/>
            <person name="Spaller T."/>
            <person name="Winckler T."/>
            <person name="Schaap P."/>
            <person name="Glockner G."/>
        </authorList>
    </citation>
    <scope>NUCLEOTIDE SEQUENCE [LARGE SCALE GENOMIC DNA]</scope>
    <source>
        <strain evidence="13 14">Jena</strain>
    </source>
</reference>
<keyword evidence="7" id="KW-0067">ATP-binding</keyword>
<dbReference type="PRINTS" id="PR00959">
    <property type="entry name" value="MEVGALKINASE"/>
</dbReference>
<dbReference type="InterPro" id="IPR006204">
    <property type="entry name" value="GHMP_kinase_N_dom"/>
</dbReference>
<dbReference type="STRING" id="1890364.A0A2P6NJ17"/>
<keyword evidence="14" id="KW-1185">Reference proteome</keyword>
<dbReference type="AlphaFoldDB" id="A0A2P6NJ17"/>
<gene>
    <name evidence="13" type="ORF">PROFUN_08634</name>
</gene>
<evidence type="ECO:0000256" key="5">
    <source>
        <dbReference type="ARBA" id="ARBA00022741"/>
    </source>
</evidence>
<keyword evidence="9" id="KW-0119">Carbohydrate metabolism</keyword>
<dbReference type="InterPro" id="IPR020568">
    <property type="entry name" value="Ribosomal_Su5_D2-typ_SF"/>
</dbReference>
<organism evidence="13 14">
    <name type="scientific">Planoprotostelium fungivorum</name>
    <dbReference type="NCBI Taxonomy" id="1890364"/>
    <lineage>
        <taxon>Eukaryota</taxon>
        <taxon>Amoebozoa</taxon>
        <taxon>Evosea</taxon>
        <taxon>Variosea</taxon>
        <taxon>Cavosteliida</taxon>
        <taxon>Cavosteliaceae</taxon>
        <taxon>Planoprotostelium</taxon>
    </lineage>
</organism>
<dbReference type="OrthoDB" id="187738at2759"/>
<evidence type="ECO:0000313" key="14">
    <source>
        <dbReference type="Proteomes" id="UP000241769"/>
    </source>
</evidence>
<keyword evidence="6 13" id="KW-0418">Kinase</keyword>
<dbReference type="EMBL" id="MDYQ01000072">
    <property type="protein sequence ID" value="PRP83950.1"/>
    <property type="molecule type" value="Genomic_DNA"/>
</dbReference>
<comment type="similarity">
    <text evidence="1">Belongs to the GHMP kinase family. GalK subfamily.</text>
</comment>
<dbReference type="GO" id="GO:0004335">
    <property type="term" value="F:galactokinase activity"/>
    <property type="evidence" value="ECO:0007669"/>
    <property type="project" value="InterPro"/>
</dbReference>
<sequence length="642" mass="71203">MGAKRLEGLWLNKHIIEQLEECTTTSAESTDGSVYAESVIFEVDDFAGVKIVNNRELALKEQFKARYHADATSTAYAPGRVEVLGNHTDYNEGYVLSAAIDTGTFSLASLSDNDEIKIFSVNFNEEITFSVSALKDEYEGGKIVKTSGWCNYVKGVLIKILERKNKEGGNIKGLNFLFDGDLPLGLGLSSSAALEISSGLCLSNLYQIKLNSEELAKIAQWSEHNYAGAKCGLLDQISSIHGKKAHLVKTDFRTLKVENVPLHESLCFLICNTGVSHSLVASEYNERRISCESAATHLNDCLSHDVTHLRDVTWEQLGQHADKLDEKDPKFSMRARHIVGENERVIEGQKLLQESKWEEFGKLMFQSHESSQNHFENSCKELDQVVDIARSIPHVLGARLSGGGFGGAALLLIESKYKDEVKKAVEEKYKQSHQTTVEVSVIVPSDGALLFERIDTTVLSLDGLVALRRNDTREVLRVVLAAAVPHQMASLADLVHGLSEAAKREILYSTIVFPKTESLQDDKPSVVISQASLDLNAVKSEVETHPELISLSAVQDVSLTLDSLLLIQEELHLEQFDSIQIYRGGVDLLCIKNTTRDVGRSAYVEINDYRRRIRQTLLKRADHMQTAMIVLSTVALTYIIPA</sequence>
<dbReference type="Gene3D" id="3.30.70.890">
    <property type="entry name" value="GHMP kinase, C-terminal domain"/>
    <property type="match status" value="1"/>
</dbReference>
<keyword evidence="2" id="KW-0963">Cytoplasm</keyword>
<dbReference type="GO" id="GO:0046872">
    <property type="term" value="F:metal ion binding"/>
    <property type="evidence" value="ECO:0007669"/>
    <property type="project" value="UniProtKB-KW"/>
</dbReference>
<dbReference type="FunCoup" id="A0A2P6NJ17">
    <property type="interactions" value="290"/>
</dbReference>
<evidence type="ECO:0000313" key="13">
    <source>
        <dbReference type="EMBL" id="PRP83950.1"/>
    </source>
</evidence>
<feature type="domain" description="GHMP kinase N-terminal" evidence="10">
    <location>
        <begin position="151"/>
        <end position="243"/>
    </location>
</feature>
<dbReference type="PROSITE" id="PS00627">
    <property type="entry name" value="GHMP_KINASES_ATP"/>
    <property type="match status" value="1"/>
</dbReference>
<evidence type="ECO:0000256" key="7">
    <source>
        <dbReference type="ARBA" id="ARBA00022840"/>
    </source>
</evidence>
<evidence type="ECO:0000256" key="1">
    <source>
        <dbReference type="ARBA" id="ARBA00006566"/>
    </source>
</evidence>
<dbReference type="InterPro" id="IPR006203">
    <property type="entry name" value="GHMP_knse_ATP-bd_CS"/>
</dbReference>
<evidence type="ECO:0000256" key="8">
    <source>
        <dbReference type="ARBA" id="ARBA00022842"/>
    </source>
</evidence>
<dbReference type="InterPro" id="IPR014721">
    <property type="entry name" value="Ribsml_uS5_D2-typ_fold_subgr"/>
</dbReference>
<dbReference type="Pfam" id="PF08544">
    <property type="entry name" value="GHMP_kinases_C"/>
    <property type="match status" value="1"/>
</dbReference>
<evidence type="ECO:0000256" key="6">
    <source>
        <dbReference type="ARBA" id="ARBA00022777"/>
    </source>
</evidence>
<evidence type="ECO:0000256" key="3">
    <source>
        <dbReference type="ARBA" id="ARBA00022679"/>
    </source>
</evidence>
<name>A0A2P6NJ17_9EUKA</name>
<dbReference type="PANTHER" id="PTHR10457:SF7">
    <property type="entry name" value="GALACTOKINASE-RELATED"/>
    <property type="match status" value="1"/>
</dbReference>
<keyword evidence="4" id="KW-0479">Metal-binding</keyword>
<comment type="caution">
    <text evidence="13">The sequence shown here is derived from an EMBL/GenBank/DDBJ whole genome shotgun (WGS) entry which is preliminary data.</text>
</comment>
<dbReference type="PANTHER" id="PTHR10457">
    <property type="entry name" value="MEVALONATE KINASE/GALACTOKINASE"/>
    <property type="match status" value="1"/>
</dbReference>
<evidence type="ECO:0000259" key="10">
    <source>
        <dbReference type="Pfam" id="PF00288"/>
    </source>
</evidence>
<dbReference type="InterPro" id="IPR036554">
    <property type="entry name" value="GHMP_kinase_C_sf"/>
</dbReference>
<evidence type="ECO:0000256" key="4">
    <source>
        <dbReference type="ARBA" id="ARBA00022723"/>
    </source>
</evidence>
<evidence type="ECO:0000259" key="11">
    <source>
        <dbReference type="Pfam" id="PF08544"/>
    </source>
</evidence>
<dbReference type="InParanoid" id="A0A2P6NJ17"/>
<dbReference type="InterPro" id="IPR013750">
    <property type="entry name" value="GHMP_kinase_C_dom"/>
</dbReference>
<feature type="domain" description="GHMP kinase C-terminal" evidence="11">
    <location>
        <begin position="350"/>
        <end position="430"/>
    </location>
</feature>
<keyword evidence="5" id="KW-0547">Nucleotide-binding</keyword>
<evidence type="ECO:0000256" key="2">
    <source>
        <dbReference type="ARBA" id="ARBA00022490"/>
    </source>
</evidence>
<evidence type="ECO:0000259" key="12">
    <source>
        <dbReference type="Pfam" id="PF10509"/>
    </source>
</evidence>
<dbReference type="SUPFAM" id="SSF54211">
    <property type="entry name" value="Ribosomal protein S5 domain 2-like"/>
    <property type="match status" value="1"/>
</dbReference>